<proteinExistence type="predicted"/>
<sequence length="143" mass="16647">MIRDRLSELKEINDSDEIIEIEVNPAQDEELFKILNEILEETHKAQNELREIIQRHDMLSNLEKSLQEVYEMFVQISTLVMEQGSLIQVIEYETENALQNVDQGADQLEKARELQIKAMKKKTCILVWLSIILGVLIIILLIT</sequence>
<dbReference type="SUPFAM" id="SSF58038">
    <property type="entry name" value="SNARE fusion complex"/>
    <property type="match status" value="1"/>
</dbReference>
<dbReference type="GO" id="GO:0048278">
    <property type="term" value="P:vesicle docking"/>
    <property type="evidence" value="ECO:0007669"/>
    <property type="project" value="TreeGrafter"/>
</dbReference>
<dbReference type="EMBL" id="CVRI01000036">
    <property type="protein sequence ID" value="CRK93072.1"/>
    <property type="molecule type" value="Genomic_DNA"/>
</dbReference>
<evidence type="ECO:0000256" key="1">
    <source>
        <dbReference type="SAM" id="Phobius"/>
    </source>
</evidence>
<dbReference type="OrthoDB" id="10255013at2759"/>
<dbReference type="GO" id="GO:0006887">
    <property type="term" value="P:exocytosis"/>
    <property type="evidence" value="ECO:0007669"/>
    <property type="project" value="TreeGrafter"/>
</dbReference>
<evidence type="ECO:0000313" key="3">
    <source>
        <dbReference type="EMBL" id="CRK93072.1"/>
    </source>
</evidence>
<feature type="domain" description="T-SNARE coiled-coil homology" evidence="2">
    <location>
        <begin position="49"/>
        <end position="111"/>
    </location>
</feature>
<dbReference type="GO" id="GO:0031201">
    <property type="term" value="C:SNARE complex"/>
    <property type="evidence" value="ECO:0007669"/>
    <property type="project" value="TreeGrafter"/>
</dbReference>
<keyword evidence="1" id="KW-1133">Transmembrane helix</keyword>
<keyword evidence="4" id="KW-1185">Reference proteome</keyword>
<dbReference type="GO" id="GO:0006906">
    <property type="term" value="P:vesicle fusion"/>
    <property type="evidence" value="ECO:0007669"/>
    <property type="project" value="TreeGrafter"/>
</dbReference>
<dbReference type="InterPro" id="IPR045242">
    <property type="entry name" value="Syntaxin"/>
</dbReference>
<gene>
    <name evidence="3" type="primary">similar to Syntaxin-4</name>
    <name evidence="3" type="ORF">CLUMA_CG006614</name>
</gene>
<dbReference type="Gene3D" id="1.20.5.110">
    <property type="match status" value="1"/>
</dbReference>
<feature type="transmembrane region" description="Helical" evidence="1">
    <location>
        <begin position="124"/>
        <end position="142"/>
    </location>
</feature>
<dbReference type="GO" id="GO:0005484">
    <property type="term" value="F:SNAP receptor activity"/>
    <property type="evidence" value="ECO:0007669"/>
    <property type="project" value="TreeGrafter"/>
</dbReference>
<dbReference type="Pfam" id="PF05739">
    <property type="entry name" value="SNARE"/>
    <property type="match status" value="1"/>
</dbReference>
<dbReference type="PANTHER" id="PTHR19957:SF19">
    <property type="entry name" value="SYNTAXIN-4"/>
    <property type="match status" value="1"/>
</dbReference>
<accession>A0A1J1HYA6</accession>
<dbReference type="SMART" id="SM00397">
    <property type="entry name" value="t_SNARE"/>
    <property type="match status" value="1"/>
</dbReference>
<dbReference type="PROSITE" id="PS50192">
    <property type="entry name" value="T_SNARE"/>
    <property type="match status" value="1"/>
</dbReference>
<keyword evidence="1" id="KW-0472">Membrane</keyword>
<protein>
    <submittedName>
        <fullName evidence="3">CLUMA_CG006614, isoform A</fullName>
    </submittedName>
</protein>
<name>A0A1J1HYA6_9DIPT</name>
<dbReference type="GO" id="GO:0000149">
    <property type="term" value="F:SNARE binding"/>
    <property type="evidence" value="ECO:0007669"/>
    <property type="project" value="TreeGrafter"/>
</dbReference>
<organism evidence="3 4">
    <name type="scientific">Clunio marinus</name>
    <dbReference type="NCBI Taxonomy" id="568069"/>
    <lineage>
        <taxon>Eukaryota</taxon>
        <taxon>Metazoa</taxon>
        <taxon>Ecdysozoa</taxon>
        <taxon>Arthropoda</taxon>
        <taxon>Hexapoda</taxon>
        <taxon>Insecta</taxon>
        <taxon>Pterygota</taxon>
        <taxon>Neoptera</taxon>
        <taxon>Endopterygota</taxon>
        <taxon>Diptera</taxon>
        <taxon>Nematocera</taxon>
        <taxon>Chironomoidea</taxon>
        <taxon>Chironomidae</taxon>
        <taxon>Clunio</taxon>
    </lineage>
</organism>
<evidence type="ECO:0000313" key="4">
    <source>
        <dbReference type="Proteomes" id="UP000183832"/>
    </source>
</evidence>
<dbReference type="Proteomes" id="UP000183832">
    <property type="component" value="Unassembled WGS sequence"/>
</dbReference>
<dbReference type="GO" id="GO:0005886">
    <property type="term" value="C:plasma membrane"/>
    <property type="evidence" value="ECO:0007669"/>
    <property type="project" value="TreeGrafter"/>
</dbReference>
<dbReference type="InterPro" id="IPR000727">
    <property type="entry name" value="T_SNARE_dom"/>
</dbReference>
<keyword evidence="1" id="KW-0812">Transmembrane</keyword>
<reference evidence="3 4" key="1">
    <citation type="submission" date="2015-04" db="EMBL/GenBank/DDBJ databases">
        <authorList>
            <person name="Syromyatnikov M.Y."/>
            <person name="Popov V.N."/>
        </authorList>
    </citation>
    <scope>NUCLEOTIDE SEQUENCE [LARGE SCALE GENOMIC DNA]</scope>
</reference>
<dbReference type="AlphaFoldDB" id="A0A1J1HYA6"/>
<dbReference type="PANTHER" id="PTHR19957">
    <property type="entry name" value="SYNTAXIN"/>
    <property type="match status" value="1"/>
</dbReference>
<dbReference type="GO" id="GO:0012505">
    <property type="term" value="C:endomembrane system"/>
    <property type="evidence" value="ECO:0007669"/>
    <property type="project" value="TreeGrafter"/>
</dbReference>
<evidence type="ECO:0000259" key="2">
    <source>
        <dbReference type="PROSITE" id="PS50192"/>
    </source>
</evidence>
<dbReference type="GO" id="GO:0006886">
    <property type="term" value="P:intracellular protein transport"/>
    <property type="evidence" value="ECO:0007669"/>
    <property type="project" value="TreeGrafter"/>
</dbReference>
<dbReference type="STRING" id="568069.A0A1J1HYA6"/>